<feature type="compositionally biased region" description="Polar residues" evidence="1">
    <location>
        <begin position="205"/>
        <end position="217"/>
    </location>
</feature>
<feature type="compositionally biased region" description="Basic and acidic residues" evidence="1">
    <location>
        <begin position="94"/>
        <end position="112"/>
    </location>
</feature>
<accession>A0A9W9CKT8</accession>
<evidence type="ECO:0000313" key="2">
    <source>
        <dbReference type="EMBL" id="KAJ4367619.1"/>
    </source>
</evidence>
<feature type="compositionally biased region" description="Basic and acidic residues" evidence="1">
    <location>
        <begin position="218"/>
        <end position="240"/>
    </location>
</feature>
<sequence length="335" mass="35171">MTHIHETIQPVVQKEVIQPNVVHTTVPIHEVHHNKATHHDTTSLPAMTMDQFKSKGGALTGREERYDEFQGVPKNIGSGTAGGFGAVRGLEHKEHHNSKEHARHGDYDEAPNHQHTGAGIQRGGLTNNSTTAGVGGAAAGLAEGHHHDKHHHNDRDLTGSSGGLTGRDNLDRDGRGLTGSSTTGGLTDRDQHQYADRGMGGQGNLTGSSTQGGVLNSSDRHHDGMSSDRSDLNDPARERSIGATGTTESSGGRKGTDGVISGTGKNDLDHRANEDGGLPKALTEDRSKAVPHSASHDNQHDTGTDNTSGSSKGGLMNKLNPKTDANGDGKAGFMK</sequence>
<dbReference type="AlphaFoldDB" id="A0A9W9CKT8"/>
<dbReference type="PANTHER" id="PTHR38703">
    <property type="entry name" value="CHROMOSOME 8, WHOLE GENOME SHOTGUN SEQUENCE"/>
    <property type="match status" value="1"/>
</dbReference>
<proteinExistence type="predicted"/>
<evidence type="ECO:0000313" key="3">
    <source>
        <dbReference type="Proteomes" id="UP001140560"/>
    </source>
</evidence>
<dbReference type="Proteomes" id="UP001140560">
    <property type="component" value="Unassembled WGS sequence"/>
</dbReference>
<organism evidence="2 3">
    <name type="scientific">Neocucurbitaria cava</name>
    <dbReference type="NCBI Taxonomy" id="798079"/>
    <lineage>
        <taxon>Eukaryota</taxon>
        <taxon>Fungi</taxon>
        <taxon>Dikarya</taxon>
        <taxon>Ascomycota</taxon>
        <taxon>Pezizomycotina</taxon>
        <taxon>Dothideomycetes</taxon>
        <taxon>Pleosporomycetidae</taxon>
        <taxon>Pleosporales</taxon>
        <taxon>Pleosporineae</taxon>
        <taxon>Cucurbitariaceae</taxon>
        <taxon>Neocucurbitaria</taxon>
    </lineage>
</organism>
<comment type="caution">
    <text evidence="2">The sequence shown here is derived from an EMBL/GenBank/DDBJ whole genome shotgun (WGS) entry which is preliminary data.</text>
</comment>
<protein>
    <submittedName>
        <fullName evidence="2">Uncharacterized protein</fullName>
    </submittedName>
</protein>
<feature type="compositionally biased region" description="Basic and acidic residues" evidence="1">
    <location>
        <begin position="282"/>
        <end position="303"/>
    </location>
</feature>
<feature type="region of interest" description="Disordered" evidence="1">
    <location>
        <begin position="94"/>
        <end position="335"/>
    </location>
</feature>
<name>A0A9W9CKT8_9PLEO</name>
<feature type="compositionally biased region" description="Basic and acidic residues" evidence="1">
    <location>
        <begin position="143"/>
        <end position="157"/>
    </location>
</feature>
<dbReference type="EMBL" id="JAPEUY010000012">
    <property type="protein sequence ID" value="KAJ4367619.1"/>
    <property type="molecule type" value="Genomic_DNA"/>
</dbReference>
<gene>
    <name evidence="2" type="ORF">N0V83_007204</name>
</gene>
<reference evidence="2" key="1">
    <citation type="submission" date="2022-10" db="EMBL/GenBank/DDBJ databases">
        <title>Tapping the CABI collections for fungal endophytes: first genome assemblies for Collariella, Neodidymelliopsis, Ascochyta clinopodiicola, Didymella pomorum, Didymosphaeria variabile, Neocosmospora piperis and Neocucurbitaria cava.</title>
        <authorList>
            <person name="Hill R."/>
        </authorList>
    </citation>
    <scope>NUCLEOTIDE SEQUENCE</scope>
    <source>
        <strain evidence="2">IMI 356814</strain>
    </source>
</reference>
<keyword evidence="3" id="KW-1185">Reference proteome</keyword>
<dbReference type="OrthoDB" id="2118965at2759"/>
<dbReference type="PANTHER" id="PTHR38703:SF1">
    <property type="entry name" value="ALLERGEN"/>
    <property type="match status" value="1"/>
</dbReference>
<evidence type="ECO:0000256" key="1">
    <source>
        <dbReference type="SAM" id="MobiDB-lite"/>
    </source>
</evidence>